<proteinExistence type="predicted"/>
<dbReference type="EMBL" id="MN740696">
    <property type="protein sequence ID" value="QHU08299.1"/>
    <property type="molecule type" value="Genomic_DNA"/>
</dbReference>
<keyword evidence="1" id="KW-0812">Transmembrane</keyword>
<keyword evidence="1" id="KW-1133">Transmembrane helix</keyword>
<feature type="transmembrane region" description="Helical" evidence="1">
    <location>
        <begin position="6"/>
        <end position="25"/>
    </location>
</feature>
<dbReference type="AlphaFoldDB" id="A0A6C0JRV5"/>
<sequence length="111" mass="11689">MNTTNMILLGVLALLVVGIVVYVYTSPDKVVPSGKLVQIGNVGAIPGSSAYYSADASSSSKHLYPVNYSAYDAARNRLNASGRYIDDYSGACKSISGGPCGMINSRSLKYL</sequence>
<evidence type="ECO:0000256" key="1">
    <source>
        <dbReference type="SAM" id="Phobius"/>
    </source>
</evidence>
<reference evidence="2" key="1">
    <citation type="journal article" date="2020" name="Nature">
        <title>Giant virus diversity and host interactions through global metagenomics.</title>
        <authorList>
            <person name="Schulz F."/>
            <person name="Roux S."/>
            <person name="Paez-Espino D."/>
            <person name="Jungbluth S."/>
            <person name="Walsh D.A."/>
            <person name="Denef V.J."/>
            <person name="McMahon K.D."/>
            <person name="Konstantinidis K.T."/>
            <person name="Eloe-Fadrosh E.A."/>
            <person name="Kyrpides N.C."/>
            <person name="Woyke T."/>
        </authorList>
    </citation>
    <scope>NUCLEOTIDE SEQUENCE</scope>
    <source>
        <strain evidence="2">GVMAG-S-1062768-28</strain>
    </source>
</reference>
<accession>A0A6C0JRV5</accession>
<evidence type="ECO:0000313" key="2">
    <source>
        <dbReference type="EMBL" id="QHU08299.1"/>
    </source>
</evidence>
<organism evidence="2">
    <name type="scientific">viral metagenome</name>
    <dbReference type="NCBI Taxonomy" id="1070528"/>
    <lineage>
        <taxon>unclassified sequences</taxon>
        <taxon>metagenomes</taxon>
        <taxon>organismal metagenomes</taxon>
    </lineage>
</organism>
<protein>
    <submittedName>
        <fullName evidence="2">Uncharacterized protein</fullName>
    </submittedName>
</protein>
<keyword evidence="1" id="KW-0472">Membrane</keyword>
<name>A0A6C0JRV5_9ZZZZ</name>